<evidence type="ECO:0000256" key="3">
    <source>
        <dbReference type="RuleBase" id="RU003633"/>
    </source>
</evidence>
<dbReference type="PANTHER" id="PTHR11877:SF46">
    <property type="entry name" value="TYPE III POLYKETIDE SYNTHASE A"/>
    <property type="match status" value="1"/>
</dbReference>
<dbReference type="PIRSF" id="PIRSF000451">
    <property type="entry name" value="PKS_III"/>
    <property type="match status" value="1"/>
</dbReference>
<dbReference type="PANTHER" id="PTHR11877">
    <property type="entry name" value="HYDROXYMETHYLGLUTARYL-COA SYNTHASE"/>
    <property type="match status" value="1"/>
</dbReference>
<dbReference type="SUPFAM" id="SSF53901">
    <property type="entry name" value="Thiolase-like"/>
    <property type="match status" value="2"/>
</dbReference>
<dbReference type="InterPro" id="IPR012328">
    <property type="entry name" value="Chalcone/stilbene_synt_C"/>
</dbReference>
<comment type="similarity">
    <text evidence="1 3">Belongs to the thiolase-like superfamily. Chalcone/stilbene synthases family.</text>
</comment>
<dbReference type="AlphaFoldDB" id="A0A5N5WIJ4"/>
<dbReference type="InterPro" id="IPR001099">
    <property type="entry name" value="Chalcone/stilbene_synt_N"/>
</dbReference>
<name>A0A5N5WIJ4_9EURO</name>
<dbReference type="InterPro" id="IPR011141">
    <property type="entry name" value="Polyketide_synthase_type-III"/>
</dbReference>
<gene>
    <name evidence="6" type="ORF">BDV29DRAFT_199490</name>
</gene>
<dbReference type="GO" id="GO:0030639">
    <property type="term" value="P:polyketide biosynthetic process"/>
    <property type="evidence" value="ECO:0007669"/>
    <property type="project" value="TreeGrafter"/>
</dbReference>
<proteinExistence type="inferred from homology"/>
<evidence type="ECO:0000256" key="2">
    <source>
        <dbReference type="ARBA" id="ARBA00022679"/>
    </source>
</evidence>
<dbReference type="EMBL" id="ML732401">
    <property type="protein sequence ID" value="KAB8068313.1"/>
    <property type="molecule type" value="Genomic_DNA"/>
</dbReference>
<protein>
    <submittedName>
        <fullName evidence="6">Thiolase-like protein</fullName>
    </submittedName>
</protein>
<sequence>MAAMMDTSNKVSIIGTGLQYPPYKHGPEFIPMLVSRHYPSSPALQKVLEINMKTKIENRYSILPSDHPVWHQKSILTTTECDALFKEYGIPLAEDTARQALKDWGGNPMDITHVVAVTCTSMSSPGFDCTLCKNLGLGKNVRRTLLNGVTCASSIAAIRTAYELLLGASHEGKRARALVVACEAMTIHIRGIMEWIAQEETPNLGPVLFADGASALIMSNGICITKDEKPPLWNILGAQTTLLDNSDCVGIIPIITKELPKIIKSVLPSMFRTLIASTASLSSDENNYDPTTYDWALHPGGYSIIHGGEQALGLSPHHLRKSYDCYRTAGNTSSATVLGIIHRLAREHLSGEEGRDKMIGAAFGADITIEMIVFKKPSCVPDTL</sequence>
<feature type="domain" description="Chalcone/stilbene synthase N-terminal" evidence="4">
    <location>
        <begin position="48"/>
        <end position="219"/>
    </location>
</feature>
<evidence type="ECO:0000313" key="7">
    <source>
        <dbReference type="Proteomes" id="UP000326565"/>
    </source>
</evidence>
<reference evidence="6 7" key="1">
    <citation type="submission" date="2019-04" db="EMBL/GenBank/DDBJ databases">
        <title>Friends and foes A comparative genomics study of 23 Aspergillus species from section Flavi.</title>
        <authorList>
            <consortium name="DOE Joint Genome Institute"/>
            <person name="Kjaerbolling I."/>
            <person name="Vesth T."/>
            <person name="Frisvad J.C."/>
            <person name="Nybo J.L."/>
            <person name="Theobald S."/>
            <person name="Kildgaard S."/>
            <person name="Isbrandt T."/>
            <person name="Kuo A."/>
            <person name="Sato A."/>
            <person name="Lyhne E.K."/>
            <person name="Kogle M.E."/>
            <person name="Wiebenga A."/>
            <person name="Kun R.S."/>
            <person name="Lubbers R.J."/>
            <person name="Makela M.R."/>
            <person name="Barry K."/>
            <person name="Chovatia M."/>
            <person name="Clum A."/>
            <person name="Daum C."/>
            <person name="Haridas S."/>
            <person name="He G."/>
            <person name="LaButti K."/>
            <person name="Lipzen A."/>
            <person name="Mondo S."/>
            <person name="Riley R."/>
            <person name="Salamov A."/>
            <person name="Simmons B.A."/>
            <person name="Magnuson J.K."/>
            <person name="Henrissat B."/>
            <person name="Mortensen U.H."/>
            <person name="Larsen T.O."/>
            <person name="Devries R.P."/>
            <person name="Grigoriev I.V."/>
            <person name="Machida M."/>
            <person name="Baker S.E."/>
            <person name="Andersen M.R."/>
        </authorList>
    </citation>
    <scope>NUCLEOTIDE SEQUENCE [LARGE SCALE GENOMIC DNA]</scope>
    <source>
        <strain evidence="6 7">CBS 151.66</strain>
    </source>
</reference>
<accession>A0A5N5WIJ4</accession>
<keyword evidence="2 3" id="KW-0808">Transferase</keyword>
<evidence type="ECO:0000259" key="4">
    <source>
        <dbReference type="Pfam" id="PF00195"/>
    </source>
</evidence>
<feature type="domain" description="Chalcone/stilbene synthase C-terminal" evidence="5">
    <location>
        <begin position="249"/>
        <end position="375"/>
    </location>
</feature>
<evidence type="ECO:0000256" key="1">
    <source>
        <dbReference type="ARBA" id="ARBA00005531"/>
    </source>
</evidence>
<dbReference type="Gene3D" id="3.40.47.10">
    <property type="match status" value="2"/>
</dbReference>
<keyword evidence="3" id="KW-0012">Acyltransferase</keyword>
<dbReference type="InterPro" id="IPR016039">
    <property type="entry name" value="Thiolase-like"/>
</dbReference>
<keyword evidence="7" id="KW-1185">Reference proteome</keyword>
<dbReference type="Pfam" id="PF02797">
    <property type="entry name" value="Chal_sti_synt_C"/>
    <property type="match status" value="1"/>
</dbReference>
<evidence type="ECO:0000259" key="5">
    <source>
        <dbReference type="Pfam" id="PF02797"/>
    </source>
</evidence>
<dbReference type="Proteomes" id="UP000326565">
    <property type="component" value="Unassembled WGS sequence"/>
</dbReference>
<dbReference type="GO" id="GO:0016747">
    <property type="term" value="F:acyltransferase activity, transferring groups other than amino-acyl groups"/>
    <property type="evidence" value="ECO:0007669"/>
    <property type="project" value="InterPro"/>
</dbReference>
<organism evidence="6 7">
    <name type="scientific">Aspergillus leporis</name>
    <dbReference type="NCBI Taxonomy" id="41062"/>
    <lineage>
        <taxon>Eukaryota</taxon>
        <taxon>Fungi</taxon>
        <taxon>Dikarya</taxon>
        <taxon>Ascomycota</taxon>
        <taxon>Pezizomycotina</taxon>
        <taxon>Eurotiomycetes</taxon>
        <taxon>Eurotiomycetidae</taxon>
        <taxon>Eurotiales</taxon>
        <taxon>Aspergillaceae</taxon>
        <taxon>Aspergillus</taxon>
        <taxon>Aspergillus subgen. Circumdati</taxon>
    </lineage>
</organism>
<dbReference type="OrthoDB" id="329835at2759"/>
<dbReference type="Pfam" id="PF00195">
    <property type="entry name" value="Chal_sti_synt_N"/>
    <property type="match status" value="1"/>
</dbReference>
<evidence type="ECO:0000313" key="6">
    <source>
        <dbReference type="EMBL" id="KAB8068313.1"/>
    </source>
</evidence>